<sequence>MNMLRHSNGINRLKYKKSTNIPRVIKITVYVIILILLSLAVFQFVLGKVYNEKFKSRFKYTRIDEKKVFYNDLGSGELTMVFDSDLGLDLNEWNSIEKSFKEKYNIKTFQYNRLGYGYNDGGNRVDLKKQADDLRLTLKKANITGPYILVGSGYGSLVMTNFANTYPDIVKGVVLINPINEKYIKDKEYIKNFAGSKFKYKAEYISAYFGVSYFREKLGLLKEPEDVFSADDEELASEYMSNRIRSKYSQAIYNEIINLENGESSSQIEGMLGENPLAIVSREENMDKDKNLLTLSKSRYITQISTNSKGQYIPISDKEKTLEAINYVLEKAKVNAKK</sequence>
<keyword evidence="1" id="KW-1133">Transmembrane helix</keyword>
<gene>
    <name evidence="3" type="ORF">JK634_13030</name>
</gene>
<protein>
    <submittedName>
        <fullName evidence="3">Alpha/beta hydrolase</fullName>
    </submittedName>
</protein>
<dbReference type="InterPro" id="IPR029058">
    <property type="entry name" value="AB_hydrolase_fold"/>
</dbReference>
<reference evidence="3" key="1">
    <citation type="submission" date="2021-01" db="EMBL/GenBank/DDBJ databases">
        <title>Genome public.</title>
        <authorList>
            <person name="Liu C."/>
            <person name="Sun Q."/>
        </authorList>
    </citation>
    <scope>NUCLEOTIDE SEQUENCE</scope>
    <source>
        <strain evidence="3">YIM B02565</strain>
    </source>
</reference>
<dbReference type="AlphaFoldDB" id="A0A937FI51"/>
<feature type="domain" description="AB hydrolase-1" evidence="2">
    <location>
        <begin position="109"/>
        <end position="181"/>
    </location>
</feature>
<proteinExistence type="predicted"/>
<keyword evidence="1" id="KW-0812">Transmembrane</keyword>
<keyword evidence="1" id="KW-0472">Membrane</keyword>
<dbReference type="GO" id="GO:0016787">
    <property type="term" value="F:hydrolase activity"/>
    <property type="evidence" value="ECO:0007669"/>
    <property type="project" value="UniProtKB-KW"/>
</dbReference>
<evidence type="ECO:0000259" key="2">
    <source>
        <dbReference type="Pfam" id="PF00561"/>
    </source>
</evidence>
<feature type="transmembrane region" description="Helical" evidence="1">
    <location>
        <begin position="21"/>
        <end position="46"/>
    </location>
</feature>
<dbReference type="SUPFAM" id="SSF53474">
    <property type="entry name" value="alpha/beta-Hydrolases"/>
    <property type="match status" value="1"/>
</dbReference>
<keyword evidence="4" id="KW-1185">Reference proteome</keyword>
<name>A0A937FI51_9CLOT</name>
<dbReference type="InterPro" id="IPR000073">
    <property type="entry name" value="AB_hydrolase_1"/>
</dbReference>
<dbReference type="Gene3D" id="3.40.50.1820">
    <property type="entry name" value="alpha/beta hydrolase"/>
    <property type="match status" value="1"/>
</dbReference>
<dbReference type="RefSeq" id="WP_202768075.1">
    <property type="nucleotide sequence ID" value="NZ_JAESWA010000022.1"/>
</dbReference>
<evidence type="ECO:0000256" key="1">
    <source>
        <dbReference type="SAM" id="Phobius"/>
    </source>
</evidence>
<keyword evidence="3" id="KW-0378">Hydrolase</keyword>
<organism evidence="3 4">
    <name type="scientific">Clostridium paridis</name>
    <dbReference type="NCBI Taxonomy" id="2803863"/>
    <lineage>
        <taxon>Bacteria</taxon>
        <taxon>Bacillati</taxon>
        <taxon>Bacillota</taxon>
        <taxon>Clostridia</taxon>
        <taxon>Eubacteriales</taxon>
        <taxon>Clostridiaceae</taxon>
        <taxon>Clostridium</taxon>
    </lineage>
</organism>
<dbReference type="Proteomes" id="UP000623681">
    <property type="component" value="Unassembled WGS sequence"/>
</dbReference>
<comment type="caution">
    <text evidence="3">The sequence shown here is derived from an EMBL/GenBank/DDBJ whole genome shotgun (WGS) entry which is preliminary data.</text>
</comment>
<dbReference type="Pfam" id="PF00561">
    <property type="entry name" value="Abhydrolase_1"/>
    <property type="match status" value="1"/>
</dbReference>
<evidence type="ECO:0000313" key="3">
    <source>
        <dbReference type="EMBL" id="MBL4932732.1"/>
    </source>
</evidence>
<dbReference type="EMBL" id="JAESWA010000022">
    <property type="protein sequence ID" value="MBL4932732.1"/>
    <property type="molecule type" value="Genomic_DNA"/>
</dbReference>
<accession>A0A937FI51</accession>
<evidence type="ECO:0000313" key="4">
    <source>
        <dbReference type="Proteomes" id="UP000623681"/>
    </source>
</evidence>